<comment type="subcellular location">
    <subcellularLocation>
        <location evidence="1">Membrane</location>
        <topology evidence="1">Multi-pass membrane protein</topology>
    </subcellularLocation>
</comment>
<dbReference type="GO" id="GO:0016020">
    <property type="term" value="C:membrane"/>
    <property type="evidence" value="ECO:0007669"/>
    <property type="project" value="UniProtKB-SubCell"/>
</dbReference>
<dbReference type="Pfam" id="PF20684">
    <property type="entry name" value="Fung_rhodopsin"/>
    <property type="match status" value="1"/>
</dbReference>
<dbReference type="InterPro" id="IPR052337">
    <property type="entry name" value="SAT4-like"/>
</dbReference>
<reference evidence="9" key="1">
    <citation type="submission" date="2021-03" db="EMBL/GenBank/DDBJ databases">
        <authorList>
            <person name="Tagirdzhanova G."/>
        </authorList>
    </citation>
    <scope>NUCLEOTIDE SEQUENCE</scope>
</reference>
<evidence type="ECO:0000259" key="8">
    <source>
        <dbReference type="Pfam" id="PF20684"/>
    </source>
</evidence>
<dbReference type="OrthoDB" id="444631at2759"/>
<evidence type="ECO:0000256" key="6">
    <source>
        <dbReference type="SAM" id="MobiDB-lite"/>
    </source>
</evidence>
<organism evidence="9 10">
    <name type="scientific">Alectoria fallacina</name>
    <dbReference type="NCBI Taxonomy" id="1903189"/>
    <lineage>
        <taxon>Eukaryota</taxon>
        <taxon>Fungi</taxon>
        <taxon>Dikarya</taxon>
        <taxon>Ascomycota</taxon>
        <taxon>Pezizomycotina</taxon>
        <taxon>Lecanoromycetes</taxon>
        <taxon>OSLEUM clade</taxon>
        <taxon>Lecanoromycetidae</taxon>
        <taxon>Lecanorales</taxon>
        <taxon>Lecanorineae</taxon>
        <taxon>Parmeliaceae</taxon>
        <taxon>Alectoria</taxon>
    </lineage>
</organism>
<proteinExistence type="inferred from homology"/>
<dbReference type="InterPro" id="IPR049326">
    <property type="entry name" value="Rhodopsin_dom_fungi"/>
</dbReference>
<dbReference type="EMBL" id="CAJPDR010000733">
    <property type="protein sequence ID" value="CAF9942263.1"/>
    <property type="molecule type" value="Genomic_DNA"/>
</dbReference>
<feature type="transmembrane region" description="Helical" evidence="7">
    <location>
        <begin position="104"/>
        <end position="128"/>
    </location>
</feature>
<protein>
    <recommendedName>
        <fullName evidence="8">Rhodopsin domain-containing protein</fullName>
    </recommendedName>
</protein>
<dbReference type="AlphaFoldDB" id="A0A8H3J893"/>
<evidence type="ECO:0000256" key="4">
    <source>
        <dbReference type="ARBA" id="ARBA00023136"/>
    </source>
</evidence>
<comment type="caution">
    <text evidence="9">The sequence shown here is derived from an EMBL/GenBank/DDBJ whole genome shotgun (WGS) entry which is preliminary data.</text>
</comment>
<accession>A0A8H3J893</accession>
<keyword evidence="4 7" id="KW-0472">Membrane</keyword>
<comment type="similarity">
    <text evidence="5">Belongs to the SAT4 family.</text>
</comment>
<evidence type="ECO:0000256" key="2">
    <source>
        <dbReference type="ARBA" id="ARBA00022692"/>
    </source>
</evidence>
<keyword evidence="10" id="KW-1185">Reference proteome</keyword>
<keyword evidence="3 7" id="KW-1133">Transmembrane helix</keyword>
<dbReference type="PANTHER" id="PTHR33048:SF47">
    <property type="entry name" value="INTEGRAL MEMBRANE PROTEIN-RELATED"/>
    <property type="match status" value="1"/>
</dbReference>
<evidence type="ECO:0000256" key="5">
    <source>
        <dbReference type="ARBA" id="ARBA00038359"/>
    </source>
</evidence>
<feature type="transmembrane region" description="Helical" evidence="7">
    <location>
        <begin position="140"/>
        <end position="160"/>
    </location>
</feature>
<keyword evidence="2 7" id="KW-0812">Transmembrane</keyword>
<evidence type="ECO:0000256" key="3">
    <source>
        <dbReference type="ARBA" id="ARBA00022989"/>
    </source>
</evidence>
<feature type="transmembrane region" description="Helical" evidence="7">
    <location>
        <begin position="61"/>
        <end position="84"/>
    </location>
</feature>
<feature type="region of interest" description="Disordered" evidence="6">
    <location>
        <begin position="313"/>
        <end position="349"/>
    </location>
</feature>
<sequence>MSPALPLGMPNPALHSIPTGVPDRGPELNAVYIGMVVPATVIVAVRLGWKYCQPKGLGLDDLFILLAILADWLHTGLGLATVQYGFGHHAIDLPPFDLKKAIMFWYGCQIVYKFLVAFTKLAVIFLYLRIFTQWKLKRVAQILAGIILVGSFAFAIASVFECNPIHRVWDRQIPGSCFNLGASWYSYAAFNTICDLIIIIMPMPAIWRLQLKWTQKLSLAAVFLLGWFVVATSIMRIVSLPASAKSKEPTWGSVNATIWAEIEGGTGIICACLPALRAPAVRLYRYCIGKSTNDTASRSRTYSEFHEIDKTNGSSHFDADGNNNNNNNNNKTHGIFNHAPPPNRRSNVNDPWGDAIPLSTAQATATRGRSIDDDGSEERVMGITKTVDFDVSDV</sequence>
<feature type="domain" description="Rhodopsin" evidence="8">
    <location>
        <begin position="45"/>
        <end position="280"/>
    </location>
</feature>
<evidence type="ECO:0000313" key="9">
    <source>
        <dbReference type="EMBL" id="CAF9942263.1"/>
    </source>
</evidence>
<evidence type="ECO:0000313" key="10">
    <source>
        <dbReference type="Proteomes" id="UP000664203"/>
    </source>
</evidence>
<feature type="transmembrane region" description="Helical" evidence="7">
    <location>
        <begin position="184"/>
        <end position="207"/>
    </location>
</feature>
<evidence type="ECO:0000256" key="7">
    <source>
        <dbReference type="SAM" id="Phobius"/>
    </source>
</evidence>
<feature type="transmembrane region" description="Helical" evidence="7">
    <location>
        <begin position="219"/>
        <end position="238"/>
    </location>
</feature>
<gene>
    <name evidence="9" type="ORF">ALECFALPRED_009637</name>
</gene>
<dbReference type="Proteomes" id="UP000664203">
    <property type="component" value="Unassembled WGS sequence"/>
</dbReference>
<evidence type="ECO:0000256" key="1">
    <source>
        <dbReference type="ARBA" id="ARBA00004141"/>
    </source>
</evidence>
<dbReference type="PANTHER" id="PTHR33048">
    <property type="entry name" value="PTH11-LIKE INTEGRAL MEMBRANE PROTEIN (AFU_ORTHOLOGUE AFUA_5G11245)"/>
    <property type="match status" value="1"/>
</dbReference>
<feature type="transmembrane region" description="Helical" evidence="7">
    <location>
        <begin position="30"/>
        <end position="49"/>
    </location>
</feature>
<name>A0A8H3J893_9LECA</name>